<dbReference type="SUPFAM" id="SSF50969">
    <property type="entry name" value="YVTN repeat-like/Quinoprotein amine dehydrogenase"/>
    <property type="match status" value="1"/>
</dbReference>
<dbReference type="Gene3D" id="2.130.10.10">
    <property type="entry name" value="YVTN repeat-like/Quinoprotein amine dehydrogenase"/>
    <property type="match status" value="1"/>
</dbReference>
<sequence length="866" mass="91865">MLDASKKSCLPCGLHQPIRTNYYDGKPLFARDFITEQDYHRGHRQMHNALLHGAGTVCGLKLVQHPSETCRRDFVVVEPGLALDCCGQEIVVPKRGLVRIADLLRADLALQEQLDGSAHLFIAIERQDCGEEKAPVILPGCEGEGAFAHVAEGYRFVLHAGRPEDLARHEPVEAPRLDWVHSFSFAGAVPRAVHVNEGESLVQLGVQDALGARLLAHDGNTHDLEALIGGSASISDTASAREARLLFVAGGGFDGAAANGVGIWRAGALGTPVEPLRVIPTAGAAARLAVSPTSGTLYVLDVNGADSRLVSYSREVIEAYLETGETGHLDGQPSLAFGHGFGGPEDAAARGASMIEITRDGRFLAIATPEGDAAGRLYLIDTALFRQGALTPEAAQASGYAPAPGARLVLLNWSFDDGFLYTASQEDETIRLERYRLIDAGASVQKSGRGVRMAGRALDMALAPTEMRAYLLLADAEGVTRFTTVPLDPVKSQDAGDPPTLGLSPDAFRIEGIGLNLAMNANGTRIYAAAADQPETLPERGVVAVIDIAEEDCGAHFLQALKGCRFCGEGPHRVVLGHVAGYRWPGPDADLPVIHDRAEAREGELFLDNLTHRPLVPSAATLRQVIDCILEQGVAEGPPGPRGDPGAPGSKGPRGEPGERGEAGPKGDTGDRGERGPRGQDGRDGADGAGLLPGIPIVALSWRHAEPFPGGLGGLSEQVKGPGLAIAFKGKVLWPAFTGQTKAGPSVVAELEIPVEDDHGLIHWARPRMIAHPIENLQIAGDLLEGWDVLDEAEEVEGFCLRGDDNTHFDLRLDLRLPFRVVFHADFVTDPDGIAVSGAFIGGRLPTGAAGGGGTFRSWFHVREER</sequence>
<name>A0A2T5JUM7_9RHOB</name>
<dbReference type="OrthoDB" id="8477160at2"/>
<proteinExistence type="predicted"/>
<evidence type="ECO:0000313" key="3">
    <source>
        <dbReference type="Proteomes" id="UP000244060"/>
    </source>
</evidence>
<dbReference type="RefSeq" id="WP_108222098.1">
    <property type="nucleotide sequence ID" value="NZ_CP090024.1"/>
</dbReference>
<feature type="region of interest" description="Disordered" evidence="1">
    <location>
        <begin position="633"/>
        <end position="690"/>
    </location>
</feature>
<accession>A0A2T5JUM7</accession>
<dbReference type="InterPro" id="IPR015943">
    <property type="entry name" value="WD40/YVTN_repeat-like_dom_sf"/>
</dbReference>
<dbReference type="InterPro" id="IPR008160">
    <property type="entry name" value="Collagen"/>
</dbReference>
<keyword evidence="2" id="KW-0176">Collagen</keyword>
<dbReference type="PANTHER" id="PTHR24637">
    <property type="entry name" value="COLLAGEN"/>
    <property type="match status" value="1"/>
</dbReference>
<dbReference type="Pfam" id="PF01391">
    <property type="entry name" value="Collagen"/>
    <property type="match status" value="1"/>
</dbReference>
<feature type="compositionally biased region" description="Basic and acidic residues" evidence="1">
    <location>
        <begin position="653"/>
        <end position="686"/>
    </location>
</feature>
<dbReference type="AlphaFoldDB" id="A0A2T5JUM7"/>
<keyword evidence="3" id="KW-1185">Reference proteome</keyword>
<gene>
    <name evidence="2" type="ORF">C8J28_11948</name>
</gene>
<reference evidence="2 3" key="1">
    <citation type="submission" date="2018-04" db="EMBL/GenBank/DDBJ databases">
        <title>Genomic Encyclopedia of Type Strains, Phase III (KMG-III): the genomes of soil and plant-associated and newly described type strains.</title>
        <authorList>
            <person name="Whitman W."/>
        </authorList>
    </citation>
    <scope>NUCLEOTIDE SEQUENCE [LARGE SCALE GENOMIC DNA]</scope>
    <source>
        <strain evidence="2 3">KA25</strain>
    </source>
</reference>
<comment type="caution">
    <text evidence="2">The sequence shown here is derived from an EMBL/GenBank/DDBJ whole genome shotgun (WGS) entry which is preliminary data.</text>
</comment>
<dbReference type="Proteomes" id="UP000244060">
    <property type="component" value="Unassembled WGS sequence"/>
</dbReference>
<dbReference type="EMBL" id="QAOT01000019">
    <property type="protein sequence ID" value="PTR13883.1"/>
    <property type="molecule type" value="Genomic_DNA"/>
</dbReference>
<dbReference type="InterPro" id="IPR011044">
    <property type="entry name" value="Quino_amine_DH_bsu"/>
</dbReference>
<evidence type="ECO:0000313" key="2">
    <source>
        <dbReference type="EMBL" id="PTR13883.1"/>
    </source>
</evidence>
<evidence type="ECO:0000256" key="1">
    <source>
        <dbReference type="SAM" id="MobiDB-lite"/>
    </source>
</evidence>
<protein>
    <submittedName>
        <fullName evidence="2">Collagen triple helix repeat protein</fullName>
    </submittedName>
</protein>
<organism evidence="2 3">
    <name type="scientific">Cereibacter azotoformans</name>
    <dbReference type="NCBI Taxonomy" id="43057"/>
    <lineage>
        <taxon>Bacteria</taxon>
        <taxon>Pseudomonadati</taxon>
        <taxon>Pseudomonadota</taxon>
        <taxon>Alphaproteobacteria</taxon>
        <taxon>Rhodobacterales</taxon>
        <taxon>Paracoccaceae</taxon>
        <taxon>Cereibacter</taxon>
    </lineage>
</organism>